<evidence type="ECO:0000256" key="8">
    <source>
        <dbReference type="RuleBase" id="RU363032"/>
    </source>
</evidence>
<evidence type="ECO:0000259" key="10">
    <source>
        <dbReference type="PROSITE" id="PS50928"/>
    </source>
</evidence>
<evidence type="ECO:0000256" key="5">
    <source>
        <dbReference type="ARBA" id="ARBA00022970"/>
    </source>
</evidence>
<feature type="transmembrane region" description="Helical" evidence="8">
    <location>
        <begin position="73"/>
        <end position="98"/>
    </location>
</feature>
<name>A0A383S4Z4_9ACTN</name>
<dbReference type="GO" id="GO:0043190">
    <property type="term" value="C:ATP-binding cassette (ABC) transporter complex"/>
    <property type="evidence" value="ECO:0007669"/>
    <property type="project" value="InterPro"/>
</dbReference>
<dbReference type="Pfam" id="PF00528">
    <property type="entry name" value="BPD_transp_1"/>
    <property type="match status" value="1"/>
</dbReference>
<dbReference type="Gene3D" id="1.10.3720.10">
    <property type="entry name" value="MetI-like"/>
    <property type="match status" value="1"/>
</dbReference>
<sequence>MSTESPGTAVNAPAMDEPPELIRAIPLPHYGRWATVAVLAVLAAMAVHGLVTNENYHWDLVFPMLFTYEIGRAIGWTLILTVAAMAIGIVLAVTLAVMRRSDNPVMRAVATFYIWFFRGTPIYTQLIFWGLIGVLYPRLSLGIPFGPEFFSFRTYDVFTAGVAAILGLGLNEAAYLAEIVRSGLGSVDKGQVEAAQALGMGPRTILFRIVLPQAMRVIVPPTGNETISMLKTTSLVTAVPFTLELTKVATDYGSQTLLPIPFLVVAGIWYLVITSILMFFQSKIEAYYGRGDSKAPARLSRRSRHRQRTSRQAAINAAHTTPDATAAEWTP</sequence>
<evidence type="ECO:0000313" key="12">
    <source>
        <dbReference type="Proteomes" id="UP000263928"/>
    </source>
</evidence>
<evidence type="ECO:0000256" key="1">
    <source>
        <dbReference type="ARBA" id="ARBA00004651"/>
    </source>
</evidence>
<dbReference type="AlphaFoldDB" id="A0A383S4Z4"/>
<dbReference type="InterPro" id="IPR010065">
    <property type="entry name" value="AA_ABC_transptr_permease_3TM"/>
</dbReference>
<dbReference type="InterPro" id="IPR000515">
    <property type="entry name" value="MetI-like"/>
</dbReference>
<evidence type="ECO:0000256" key="7">
    <source>
        <dbReference type="ARBA" id="ARBA00023136"/>
    </source>
</evidence>
<keyword evidence="7 8" id="KW-0472">Membrane</keyword>
<dbReference type="PANTHER" id="PTHR30614:SF0">
    <property type="entry name" value="L-CYSTINE TRANSPORT SYSTEM PERMEASE PROTEIN TCYL"/>
    <property type="match status" value="1"/>
</dbReference>
<protein>
    <submittedName>
        <fullName evidence="11">HEQRo_perm_3TM: amino ABC transporter, permease protein, 3-TM region, His/Glu/Gln/Arg/opine family</fullName>
    </submittedName>
</protein>
<keyword evidence="12" id="KW-1185">Reference proteome</keyword>
<dbReference type="RefSeq" id="WP_375154043.1">
    <property type="nucleotide sequence ID" value="NZ_LR134442.1"/>
</dbReference>
<accession>A0A383S4Z4</accession>
<evidence type="ECO:0000256" key="2">
    <source>
        <dbReference type="ARBA" id="ARBA00022448"/>
    </source>
</evidence>
<dbReference type="CDD" id="cd06261">
    <property type="entry name" value="TM_PBP2"/>
    <property type="match status" value="1"/>
</dbReference>
<dbReference type="EMBL" id="UNQJ01000001">
    <property type="protein sequence ID" value="SYZ32464.1"/>
    <property type="molecule type" value="Genomic_DNA"/>
</dbReference>
<evidence type="ECO:0000256" key="4">
    <source>
        <dbReference type="ARBA" id="ARBA00022692"/>
    </source>
</evidence>
<evidence type="ECO:0000256" key="3">
    <source>
        <dbReference type="ARBA" id="ARBA00022475"/>
    </source>
</evidence>
<feature type="transmembrane region" description="Helical" evidence="8">
    <location>
        <begin position="33"/>
        <end position="53"/>
    </location>
</feature>
<dbReference type="InterPro" id="IPR035906">
    <property type="entry name" value="MetI-like_sf"/>
</dbReference>
<comment type="similarity">
    <text evidence="8">Belongs to the binding-protein-dependent transport system permease family.</text>
</comment>
<dbReference type="PROSITE" id="PS50928">
    <property type="entry name" value="ABC_TM1"/>
    <property type="match status" value="1"/>
</dbReference>
<comment type="subcellular location">
    <subcellularLocation>
        <location evidence="1 8">Cell membrane</location>
        <topology evidence="1 8">Multi-pass membrane protein</topology>
    </subcellularLocation>
</comment>
<organism evidence="11 12">
    <name type="scientific">Propionibacterium australiense</name>
    <dbReference type="NCBI Taxonomy" id="119981"/>
    <lineage>
        <taxon>Bacteria</taxon>
        <taxon>Bacillati</taxon>
        <taxon>Actinomycetota</taxon>
        <taxon>Actinomycetes</taxon>
        <taxon>Propionibacteriales</taxon>
        <taxon>Propionibacteriaceae</taxon>
        <taxon>Propionibacterium</taxon>
    </lineage>
</organism>
<dbReference type="NCBIfam" id="TIGR01726">
    <property type="entry name" value="HEQRo_perm_3TM"/>
    <property type="match status" value="1"/>
</dbReference>
<dbReference type="GO" id="GO:0006865">
    <property type="term" value="P:amino acid transport"/>
    <property type="evidence" value="ECO:0007669"/>
    <property type="project" value="UniProtKB-KW"/>
</dbReference>
<keyword evidence="3" id="KW-1003">Cell membrane</keyword>
<proteinExistence type="inferred from homology"/>
<evidence type="ECO:0000256" key="9">
    <source>
        <dbReference type="SAM" id="MobiDB-lite"/>
    </source>
</evidence>
<dbReference type="PANTHER" id="PTHR30614">
    <property type="entry name" value="MEMBRANE COMPONENT OF AMINO ACID ABC TRANSPORTER"/>
    <property type="match status" value="1"/>
</dbReference>
<dbReference type="GO" id="GO:0022857">
    <property type="term" value="F:transmembrane transporter activity"/>
    <property type="evidence" value="ECO:0007669"/>
    <property type="project" value="InterPro"/>
</dbReference>
<feature type="transmembrane region" description="Helical" evidence="8">
    <location>
        <begin position="110"/>
        <end position="132"/>
    </location>
</feature>
<keyword evidence="4 8" id="KW-0812">Transmembrane</keyword>
<dbReference type="SUPFAM" id="SSF161098">
    <property type="entry name" value="MetI-like"/>
    <property type="match status" value="1"/>
</dbReference>
<evidence type="ECO:0000256" key="6">
    <source>
        <dbReference type="ARBA" id="ARBA00022989"/>
    </source>
</evidence>
<feature type="compositionally biased region" description="Basic residues" evidence="9">
    <location>
        <begin position="299"/>
        <end position="309"/>
    </location>
</feature>
<dbReference type="Proteomes" id="UP000263928">
    <property type="component" value="Unassembled WGS sequence"/>
</dbReference>
<feature type="transmembrane region" description="Helical" evidence="8">
    <location>
        <begin position="260"/>
        <end position="280"/>
    </location>
</feature>
<evidence type="ECO:0000313" key="11">
    <source>
        <dbReference type="EMBL" id="SYZ32464.1"/>
    </source>
</evidence>
<feature type="region of interest" description="Disordered" evidence="9">
    <location>
        <begin position="297"/>
        <end position="331"/>
    </location>
</feature>
<keyword evidence="2 8" id="KW-0813">Transport</keyword>
<keyword evidence="6 8" id="KW-1133">Transmembrane helix</keyword>
<keyword evidence="5" id="KW-0029">Amino-acid transport</keyword>
<reference evidence="12" key="1">
    <citation type="submission" date="2018-08" db="EMBL/GenBank/DDBJ databases">
        <authorList>
            <person name="Hornung B."/>
        </authorList>
    </citation>
    <scope>NUCLEOTIDE SEQUENCE [LARGE SCALE GENOMIC DNA]</scope>
</reference>
<gene>
    <name evidence="11" type="ORF">PROPAUS_0343</name>
</gene>
<dbReference type="InterPro" id="IPR043429">
    <property type="entry name" value="ArtM/GltK/GlnP/TcyL/YhdX-like"/>
</dbReference>
<feature type="domain" description="ABC transmembrane type-1" evidence="10">
    <location>
        <begin position="74"/>
        <end position="281"/>
    </location>
</feature>